<keyword evidence="2" id="KW-0472">Membrane</keyword>
<dbReference type="PROSITE" id="PS50850">
    <property type="entry name" value="MFS"/>
    <property type="match status" value="1"/>
</dbReference>
<feature type="domain" description="Major facilitator superfamily (MFS) profile" evidence="3">
    <location>
        <begin position="32"/>
        <end position="534"/>
    </location>
</feature>
<feature type="transmembrane region" description="Helical" evidence="2">
    <location>
        <begin position="73"/>
        <end position="93"/>
    </location>
</feature>
<dbReference type="GO" id="GO:0016020">
    <property type="term" value="C:membrane"/>
    <property type="evidence" value="ECO:0007669"/>
    <property type="project" value="UniProtKB-SubCell"/>
</dbReference>
<dbReference type="InterPro" id="IPR011701">
    <property type="entry name" value="MFS"/>
</dbReference>
<evidence type="ECO:0000313" key="4">
    <source>
        <dbReference type="EMBL" id="AKN21516.1"/>
    </source>
</evidence>
<dbReference type="InterPro" id="IPR036259">
    <property type="entry name" value="MFS_trans_sf"/>
</dbReference>
<dbReference type="SUPFAM" id="SSF103473">
    <property type="entry name" value="MFS general substrate transporter"/>
    <property type="match status" value="1"/>
</dbReference>
<dbReference type="EMBL" id="KT163566">
    <property type="protein sequence ID" value="AKN21516.1"/>
    <property type="molecule type" value="mRNA"/>
</dbReference>
<feature type="transmembrane region" description="Helical" evidence="2">
    <location>
        <begin position="31"/>
        <end position="53"/>
    </location>
</feature>
<comment type="subcellular location">
    <subcellularLocation>
        <location evidence="1">Membrane</location>
        <topology evidence="1">Multi-pass membrane protein</topology>
    </subcellularLocation>
</comment>
<feature type="transmembrane region" description="Helical" evidence="2">
    <location>
        <begin position="160"/>
        <end position="182"/>
    </location>
</feature>
<evidence type="ECO:0000259" key="3">
    <source>
        <dbReference type="PROSITE" id="PS50850"/>
    </source>
</evidence>
<feature type="transmembrane region" description="Helical" evidence="2">
    <location>
        <begin position="126"/>
        <end position="148"/>
    </location>
</feature>
<feature type="transmembrane region" description="Helical" evidence="2">
    <location>
        <begin position="503"/>
        <end position="527"/>
    </location>
</feature>
<dbReference type="InterPro" id="IPR020846">
    <property type="entry name" value="MFS_dom"/>
</dbReference>
<dbReference type="InterPro" id="IPR050327">
    <property type="entry name" value="Proton-linked_MCT"/>
</dbReference>
<proteinExistence type="evidence at transcript level"/>
<sequence length="538" mass="59551">MTMTTETNEDNNLELITKKNKDKLTIPDGGWGWVVLISAFVIRVIMSGIYVSFALFTKDFVIEFKMSPSVMGWMISIYSAISYLIAPVASVLAVKFGFRIVSIVGLLIAGLAYPAVYFYPTLWFTFLTASIIVPASQGLALMCANVILTVYFDKHLPIAMGVYSCGSGVASFLITPIMSLIIEKFGWSLSKVMYSLLYLVAALCALTFRPINSKSIDEEMDEEEQKETLKTEIIDTSFFGSKDSNIFNYISMANITSNLSIADSTKKFYTSLQNMKCNQRPVNKSEVNVVNVPLSALVALSVASNLQIKVTADSMNETNFETFVKDEVEIVNEKPKPTGYLKLLTKPIFLIFLFSNLFTNLGYDTPYVYTKIKALEMGNTEIQATFLLTCLGIGNIIGRLGFGFLGAKKQINQFWLYTSCLIASGSFVIMSRVAFSYPLMIVYAVGFGIFIGGYVTLAQVMLIEILDVSDFSNGLSLMFVAQAIGLFSGAPISGLIFDATKSFNWPFLYCGFIILASGLLLSTGFVFKQFREKQKTIK</sequence>
<reference evidence="4" key="1">
    <citation type="journal article" date="2015" name="Elife">
        <title>Stem cells and fluid flow drive cyst formation in an invertebrate excretory organ.</title>
        <authorList>
            <person name="Thi-Kim Vu H."/>
            <person name="Rink J.C."/>
            <person name="McKinney S.A."/>
            <person name="McClain M."/>
            <person name="Lakshmanaperumal N."/>
            <person name="Alexander R."/>
            <person name="Sanchez Alvarado A."/>
        </authorList>
    </citation>
    <scope>NUCLEOTIDE SEQUENCE</scope>
</reference>
<name>A0A0H3YJ10_SCHMD</name>
<feature type="transmembrane region" description="Helical" evidence="2">
    <location>
        <begin position="100"/>
        <end position="120"/>
    </location>
</feature>
<evidence type="ECO:0000256" key="1">
    <source>
        <dbReference type="ARBA" id="ARBA00004141"/>
    </source>
</evidence>
<protein>
    <submittedName>
        <fullName evidence="4">Slc16a-21</fullName>
    </submittedName>
</protein>
<dbReference type="PANTHER" id="PTHR11360">
    <property type="entry name" value="MONOCARBOXYLATE TRANSPORTER"/>
    <property type="match status" value="1"/>
</dbReference>
<dbReference type="GO" id="GO:0008028">
    <property type="term" value="F:monocarboxylic acid transmembrane transporter activity"/>
    <property type="evidence" value="ECO:0007669"/>
    <property type="project" value="TreeGrafter"/>
</dbReference>
<dbReference type="PANTHER" id="PTHR11360:SF284">
    <property type="entry name" value="EG:103B4.3 PROTEIN-RELATED"/>
    <property type="match status" value="1"/>
</dbReference>
<gene>
    <name evidence="4" type="primary">slc16a-21</name>
</gene>
<dbReference type="Gene3D" id="1.20.1250.20">
    <property type="entry name" value="MFS general substrate transporter like domains"/>
    <property type="match status" value="2"/>
</dbReference>
<feature type="transmembrane region" description="Helical" evidence="2">
    <location>
        <begin position="343"/>
        <end position="362"/>
    </location>
</feature>
<keyword evidence="2" id="KW-0812">Transmembrane</keyword>
<dbReference type="Pfam" id="PF07690">
    <property type="entry name" value="MFS_1"/>
    <property type="match status" value="1"/>
</dbReference>
<dbReference type="AlphaFoldDB" id="A0A0H3YJ10"/>
<feature type="transmembrane region" description="Helical" evidence="2">
    <location>
        <begin position="188"/>
        <end position="208"/>
    </location>
</feature>
<keyword evidence="2" id="KW-1133">Transmembrane helix</keyword>
<evidence type="ECO:0000256" key="2">
    <source>
        <dbReference type="SAM" id="Phobius"/>
    </source>
</evidence>
<feature type="transmembrane region" description="Helical" evidence="2">
    <location>
        <begin position="441"/>
        <end position="463"/>
    </location>
</feature>
<accession>A0A0H3YJ10</accession>
<organism evidence="4">
    <name type="scientific">Schmidtea mediterranea</name>
    <name type="common">Freshwater planarian flatworm</name>
    <dbReference type="NCBI Taxonomy" id="79327"/>
    <lineage>
        <taxon>Eukaryota</taxon>
        <taxon>Metazoa</taxon>
        <taxon>Spiralia</taxon>
        <taxon>Lophotrochozoa</taxon>
        <taxon>Platyhelminthes</taxon>
        <taxon>Rhabditophora</taxon>
        <taxon>Seriata</taxon>
        <taxon>Tricladida</taxon>
        <taxon>Continenticola</taxon>
        <taxon>Geoplanoidea</taxon>
        <taxon>Dugesiidae</taxon>
        <taxon>Schmidtea</taxon>
    </lineage>
</organism>
<feature type="transmembrane region" description="Helical" evidence="2">
    <location>
        <begin position="475"/>
        <end position="497"/>
    </location>
</feature>
<feature type="transmembrane region" description="Helical" evidence="2">
    <location>
        <begin position="414"/>
        <end position="435"/>
    </location>
</feature>
<feature type="transmembrane region" description="Helical" evidence="2">
    <location>
        <begin position="382"/>
        <end position="402"/>
    </location>
</feature>